<feature type="region of interest" description="Disordered" evidence="1">
    <location>
        <begin position="160"/>
        <end position="228"/>
    </location>
</feature>
<reference evidence="3" key="4">
    <citation type="journal article" date="2004" name="Genome Res.">
        <title>Gene loss and movement in the maize genome.</title>
        <authorList>
            <person name="Lai J."/>
            <person name="Ma J."/>
            <person name="Swigonova Z."/>
            <person name="Ramakrishna W."/>
            <person name="Linton E."/>
            <person name="Llaca V."/>
            <person name="Tanyolac B."/>
            <person name="Park Y.J."/>
            <person name="Jeong O.Y."/>
            <person name="Bennetzen J.L."/>
            <person name="Messing J."/>
        </authorList>
    </citation>
    <scope>NUCLEOTIDE SEQUENCE</scope>
</reference>
<dbReference type="EMBL" id="AF466204">
    <property type="protein sequence ID" value="AAL75989.1"/>
    <property type="molecule type" value="Genomic_DNA"/>
</dbReference>
<feature type="compositionally biased region" description="Basic and acidic residues" evidence="1">
    <location>
        <begin position="807"/>
        <end position="822"/>
    </location>
</feature>
<protein>
    <submittedName>
        <fullName evidence="3">Putative GAG-POL-orf1 protein</fullName>
    </submittedName>
</protein>
<feature type="compositionally biased region" description="Low complexity" evidence="1">
    <location>
        <begin position="792"/>
        <end position="806"/>
    </location>
</feature>
<dbReference type="PANTHER" id="PTHR33223:SF8">
    <property type="entry name" value="OS04G0172440 PROTEIN"/>
    <property type="match status" value="1"/>
</dbReference>
<feature type="compositionally biased region" description="Polar residues" evidence="1">
    <location>
        <begin position="11"/>
        <end position="22"/>
    </location>
</feature>
<feature type="region of interest" description="Disordered" evidence="1">
    <location>
        <begin position="528"/>
        <end position="563"/>
    </location>
</feature>
<name>Q8SAB0_SORBI</name>
<reference evidence="3" key="3">
    <citation type="journal article" date="2004" name="Genome Res.">
        <title>Close split of sorghum and maize genome progenitors.</title>
        <authorList>
            <person name="Swigonova Z."/>
            <person name="Lai J."/>
            <person name="Ma J."/>
            <person name="Ramakrishna W."/>
            <person name="Llaca V."/>
            <person name="Bennetzen J.L."/>
            <person name="Messing J."/>
        </authorList>
    </citation>
    <scope>NUCLEOTIDE SEQUENCE</scope>
</reference>
<dbReference type="PANTHER" id="PTHR33223">
    <property type="entry name" value="CCHC-TYPE DOMAIN-CONTAINING PROTEIN"/>
    <property type="match status" value="1"/>
</dbReference>
<reference evidence="3" key="1">
    <citation type="submission" date="2002-01" db="EMBL/GenBank/DDBJ databases">
        <authorList>
            <person name="Ramakrishna W."/>
            <person name="Emberton J."/>
            <person name="SanMiguel P."/>
            <person name="Bennetzen J."/>
        </authorList>
    </citation>
    <scope>NUCLEOTIDE SEQUENCE</scope>
</reference>
<feature type="region of interest" description="Disordered" evidence="1">
    <location>
        <begin position="792"/>
        <end position="841"/>
    </location>
</feature>
<accession>Q8SAB0</accession>
<feature type="region of interest" description="Disordered" evidence="1">
    <location>
        <begin position="1"/>
        <end position="42"/>
    </location>
</feature>
<feature type="region of interest" description="Disordered" evidence="1">
    <location>
        <begin position="57"/>
        <end position="80"/>
    </location>
</feature>
<organism evidence="3">
    <name type="scientific">Sorghum bicolor</name>
    <name type="common">Sorghum</name>
    <name type="synonym">Sorghum vulgare</name>
    <dbReference type="NCBI Taxonomy" id="4558"/>
    <lineage>
        <taxon>Eukaryota</taxon>
        <taxon>Viridiplantae</taxon>
        <taxon>Streptophyta</taxon>
        <taxon>Embryophyta</taxon>
        <taxon>Tracheophyta</taxon>
        <taxon>Spermatophyta</taxon>
        <taxon>Magnoliopsida</taxon>
        <taxon>Liliopsida</taxon>
        <taxon>Poales</taxon>
        <taxon>Poaceae</taxon>
        <taxon>PACMAD clade</taxon>
        <taxon>Panicoideae</taxon>
        <taxon>Andropogonodae</taxon>
        <taxon>Andropogoneae</taxon>
        <taxon>Sorghinae</taxon>
        <taxon>Sorghum</taxon>
    </lineage>
</organism>
<feature type="domain" description="Retrotransposon gag" evidence="2">
    <location>
        <begin position="315"/>
        <end position="386"/>
    </location>
</feature>
<dbReference type="InterPro" id="IPR005162">
    <property type="entry name" value="Retrotrans_gag_dom"/>
</dbReference>
<feature type="compositionally biased region" description="Basic and acidic residues" evidence="1">
    <location>
        <begin position="181"/>
        <end position="228"/>
    </location>
</feature>
<dbReference type="Pfam" id="PF03732">
    <property type="entry name" value="Retrotrans_gag"/>
    <property type="match status" value="1"/>
</dbReference>
<dbReference type="AlphaFoldDB" id="Q8SAB0"/>
<reference evidence="3" key="2">
    <citation type="submission" date="2002-01" db="EMBL/GenBank/DDBJ databases">
        <authorList>
            <person name="Doebley J."/>
        </authorList>
    </citation>
    <scope>NUCLEOTIDE SEQUENCE</scope>
</reference>
<evidence type="ECO:0000256" key="1">
    <source>
        <dbReference type="SAM" id="MobiDB-lite"/>
    </source>
</evidence>
<gene>
    <name evidence="3" type="primary">SB45I19.6</name>
</gene>
<evidence type="ECO:0000259" key="2">
    <source>
        <dbReference type="Pfam" id="PF03732"/>
    </source>
</evidence>
<feature type="region of interest" description="Disordered" evidence="1">
    <location>
        <begin position="421"/>
        <end position="515"/>
    </location>
</feature>
<sequence length="841" mass="96466">MVTIRELRDGQASSTNSSTGSVPTEVINSEDEDYDLDLPPHPPGDIVFNVSTDEPVVDGETDEQRQLREQRNADRARRHADFERQIPPHNLSDAFDMVGDQPVYKTPSANVAVAMANLDRLPDTPECQGVRTSVRAHLIAAMGQTATLLKRVQAVSYIEATSDQTHRSRTSPQPSRHHRSRSPDNHRKDSRRDDGGRDAGGHREQNRGRGQEVNQHRDLRYNIPPKDARDRINRRATERAVHENVRRIEYDATHGPPGLRQFSSHLRQVVWPRNFKLEKLKKYDGKENPENWITLYEIAVRSAAGDEHVMANYFPDSFDSWEELRQAFIDNFIATCEQPGNKYDLERIRDRKNEPLRDYIRRFSDMRLKIPKISHDEAISAFIKGLCFHEALRNKLLRKSPTTMAELLATAKNYADADDAEKLIRDDARGPDQPPRRDDSRGRFDNRNHRRPDNRDQREGWDRRRDNRDDFRGKRPCDHDHEVNTVKRPNGRRDYQEDYNKTLKGPCQPHPKSNHTMEECRVLKNIYTRRAAQDDSAKKNGKRDGHDHEDEDEDQDRDPRHQYVSPTDVVHSIFGGKVSIESKRERKLLKRACLNIDSTDGLIADPKFPPWSHREISFSRKDQWAAIPEPGRFPLILDPCINSIRFERVLMDGGSSIDILFRNSLPALKISPTQLKPYDAQFWGVLPGQSSVPLGQITLPVQFGTPDHFWTEFVNFVVADFDGTYHAILGRPSLTKFMAVPHYSYLVLKMPTEKGVLTVRGNVYTAYTCEEESFKVTEAIDLSIRMAETTTQAAQLPPEQLQLPEQETARKNSKSKEHKEVQLVDGSPEKTALIGANLDPK</sequence>
<dbReference type="CDD" id="cd00303">
    <property type="entry name" value="retropepsin_like"/>
    <property type="match status" value="1"/>
</dbReference>
<feature type="compositionally biased region" description="Basic and acidic residues" evidence="1">
    <location>
        <begin position="421"/>
        <end position="501"/>
    </location>
</feature>
<evidence type="ECO:0000313" key="3">
    <source>
        <dbReference type="EMBL" id="AAL75989.1"/>
    </source>
</evidence>
<proteinExistence type="predicted"/>
<feature type="compositionally biased region" description="Basic and acidic residues" evidence="1">
    <location>
        <begin position="62"/>
        <end position="80"/>
    </location>
</feature>
<feature type="compositionally biased region" description="Basic and acidic residues" evidence="1">
    <location>
        <begin position="531"/>
        <end position="548"/>
    </location>
</feature>